<dbReference type="AlphaFoldDB" id="A0A167QIL9"/>
<accession>A0A167QIL9</accession>
<gene>
    <name evidence="2" type="ORF">PHYBLDRAFT_157326</name>
</gene>
<dbReference type="InParanoid" id="A0A167QIL9"/>
<feature type="region of interest" description="Disordered" evidence="1">
    <location>
        <begin position="27"/>
        <end position="56"/>
    </location>
</feature>
<dbReference type="EMBL" id="KV440972">
    <property type="protein sequence ID" value="OAD79754.1"/>
    <property type="molecule type" value="Genomic_DNA"/>
</dbReference>
<reference evidence="3" key="1">
    <citation type="submission" date="2015-06" db="EMBL/GenBank/DDBJ databases">
        <title>Expansion of signal transduction pathways in fungi by whole-genome duplication.</title>
        <authorList>
            <consortium name="DOE Joint Genome Institute"/>
            <person name="Corrochano L.M."/>
            <person name="Kuo A."/>
            <person name="Marcet-Houben M."/>
            <person name="Polaino S."/>
            <person name="Salamov A."/>
            <person name="Villalobos J.M."/>
            <person name="Alvarez M.I."/>
            <person name="Avalos J."/>
            <person name="Benito E.P."/>
            <person name="Benoit I."/>
            <person name="Burger G."/>
            <person name="Camino L.P."/>
            <person name="Canovas D."/>
            <person name="Cerda-Olmedo E."/>
            <person name="Cheng J.-F."/>
            <person name="Dominguez A."/>
            <person name="Elias M."/>
            <person name="Eslava A.P."/>
            <person name="Glaser F."/>
            <person name="Grimwood J."/>
            <person name="Gutierrez G."/>
            <person name="Heitman J."/>
            <person name="Henrissat B."/>
            <person name="Iturriaga E.A."/>
            <person name="Lang B.F."/>
            <person name="Lavin J.L."/>
            <person name="Lee S."/>
            <person name="Li W."/>
            <person name="Lindquist E."/>
            <person name="Lopez-Garcia S."/>
            <person name="Luque E.M."/>
            <person name="Marcos A.T."/>
            <person name="Martin J."/>
            <person name="McCluskey K."/>
            <person name="Medina H.R."/>
            <person name="Miralles-Duran A."/>
            <person name="Miyazaki A."/>
            <person name="Munoz-Torres E."/>
            <person name="Oguiza J.A."/>
            <person name="Ohm R."/>
            <person name="Olmedo M."/>
            <person name="Orejas M."/>
            <person name="Ortiz-Castellanos L."/>
            <person name="Pisabarro A.G."/>
            <person name="Rodriguez-Romero J."/>
            <person name="Ruiz-Herrera J."/>
            <person name="Ruiz-Vazquez R."/>
            <person name="Sanz C."/>
            <person name="Schackwitz W."/>
            <person name="Schmutz J."/>
            <person name="Shahriari M."/>
            <person name="Shelest E."/>
            <person name="Silva-Franco F."/>
            <person name="Soanes D."/>
            <person name="Syed K."/>
            <person name="Tagua V.G."/>
            <person name="Talbot N.J."/>
            <person name="Thon M."/>
            <person name="De vries R.P."/>
            <person name="Wiebenga A."/>
            <person name="Yadav J.S."/>
            <person name="Braun E.L."/>
            <person name="Baker S."/>
            <person name="Garre V."/>
            <person name="Horwitz B."/>
            <person name="Torres-Martinez S."/>
            <person name="Idnurm A."/>
            <person name="Herrera-Estrella A."/>
            <person name="Gabaldon T."/>
            <person name="Grigoriev I.V."/>
        </authorList>
    </citation>
    <scope>NUCLEOTIDE SEQUENCE [LARGE SCALE GENOMIC DNA]</scope>
    <source>
        <strain evidence="3">NRRL 1555(-)</strain>
    </source>
</reference>
<evidence type="ECO:0000313" key="3">
    <source>
        <dbReference type="Proteomes" id="UP000077315"/>
    </source>
</evidence>
<proteinExistence type="predicted"/>
<dbReference type="GeneID" id="28994504"/>
<dbReference type="Proteomes" id="UP000077315">
    <property type="component" value="Unassembled WGS sequence"/>
</dbReference>
<dbReference type="RefSeq" id="XP_018297794.1">
    <property type="nucleotide sequence ID" value="XM_018433598.1"/>
</dbReference>
<evidence type="ECO:0000313" key="2">
    <source>
        <dbReference type="EMBL" id="OAD79754.1"/>
    </source>
</evidence>
<organism evidence="2 3">
    <name type="scientific">Phycomyces blakesleeanus (strain ATCC 8743b / DSM 1359 / FGSC 10004 / NBRC 33097 / NRRL 1555)</name>
    <dbReference type="NCBI Taxonomy" id="763407"/>
    <lineage>
        <taxon>Eukaryota</taxon>
        <taxon>Fungi</taxon>
        <taxon>Fungi incertae sedis</taxon>
        <taxon>Mucoromycota</taxon>
        <taxon>Mucoromycotina</taxon>
        <taxon>Mucoromycetes</taxon>
        <taxon>Mucorales</taxon>
        <taxon>Phycomycetaceae</taxon>
        <taxon>Phycomyces</taxon>
    </lineage>
</organism>
<sequence>MIEPQDNGSLEPMVRNMLLRFIRSVEKRLPEEQENQETQKAVDDENDENEENREDGTIVIPQRLWILQML</sequence>
<name>A0A167QIL9_PHYB8</name>
<protein>
    <submittedName>
        <fullName evidence="2">Uncharacterized protein</fullName>
    </submittedName>
</protein>
<evidence type="ECO:0000256" key="1">
    <source>
        <dbReference type="SAM" id="MobiDB-lite"/>
    </source>
</evidence>
<feature type="compositionally biased region" description="Acidic residues" evidence="1">
    <location>
        <begin position="44"/>
        <end position="53"/>
    </location>
</feature>
<dbReference type="VEuPathDB" id="FungiDB:PHYBLDRAFT_157326"/>
<keyword evidence="3" id="KW-1185">Reference proteome</keyword>